<sequence length="308" mass="36045">MQNNFYSDKSLLLPNTLIKRLVPYLSGTVLSAMKNGQLAGDFLFRIFNLGDIFSILSLEGIFKLITEHNFEYPNFYKSVYRITTPFICYLSYREKFLNLLDTFLSSTHLPAYIVASFVKKLSRLALYAPFSFQEPLLALIQNLLIRHDTLHFLLHRDEPATFEMDPYDMDNVSLKENGALLSSLWEIKMLQKHWLFDITKRTSFVDKGISSMESFLRWKSSDNYFDQIMQKKFGKDLAKNGLENKFINNQTGHDDNNDDEGDFSDEPKNKRRKMASNNRQSKNNYEVPIKENEPDKEFFSFLTCKVDF</sequence>
<keyword evidence="5" id="KW-1185">Reference proteome</keyword>
<dbReference type="EMBL" id="UYYG01001159">
    <property type="protein sequence ID" value="VDN57236.1"/>
    <property type="molecule type" value="Genomic_DNA"/>
</dbReference>
<feature type="region of interest" description="Disordered" evidence="2">
    <location>
        <begin position="246"/>
        <end position="289"/>
    </location>
</feature>
<name>A0A3P7SQM0_DRAME</name>
<evidence type="ECO:0000256" key="1">
    <source>
        <dbReference type="ARBA" id="ARBA00007797"/>
    </source>
</evidence>
<feature type="domain" description="CCAAT-binding factor" evidence="3">
    <location>
        <begin position="54"/>
        <end position="196"/>
    </location>
</feature>
<dbReference type="AlphaFoldDB" id="A0A3P7SQM0"/>
<gene>
    <name evidence="4" type="ORF">DME_LOCUS7209</name>
</gene>
<dbReference type="Pfam" id="PF03914">
    <property type="entry name" value="CBF"/>
    <property type="match status" value="1"/>
</dbReference>
<dbReference type="OrthoDB" id="275876at2759"/>
<evidence type="ECO:0000313" key="4">
    <source>
        <dbReference type="EMBL" id="VDN57236.1"/>
    </source>
</evidence>
<evidence type="ECO:0000259" key="3">
    <source>
        <dbReference type="Pfam" id="PF03914"/>
    </source>
</evidence>
<dbReference type="GO" id="GO:0042254">
    <property type="term" value="P:ribosome biogenesis"/>
    <property type="evidence" value="ECO:0007669"/>
    <property type="project" value="InterPro"/>
</dbReference>
<feature type="compositionally biased region" description="Polar residues" evidence="2">
    <location>
        <begin position="275"/>
        <end position="284"/>
    </location>
</feature>
<dbReference type="PANTHER" id="PTHR12455">
    <property type="entry name" value="NUCLEOLAR COMPLEX PROTEIN 4"/>
    <property type="match status" value="1"/>
</dbReference>
<organism evidence="4 5">
    <name type="scientific">Dracunculus medinensis</name>
    <name type="common">Guinea worm</name>
    <dbReference type="NCBI Taxonomy" id="318479"/>
    <lineage>
        <taxon>Eukaryota</taxon>
        <taxon>Metazoa</taxon>
        <taxon>Ecdysozoa</taxon>
        <taxon>Nematoda</taxon>
        <taxon>Chromadorea</taxon>
        <taxon>Rhabditida</taxon>
        <taxon>Spirurina</taxon>
        <taxon>Dracunculoidea</taxon>
        <taxon>Dracunculidae</taxon>
        <taxon>Dracunculus</taxon>
    </lineage>
</organism>
<dbReference type="InterPro" id="IPR027193">
    <property type="entry name" value="Noc4"/>
</dbReference>
<evidence type="ECO:0000256" key="2">
    <source>
        <dbReference type="SAM" id="MobiDB-lite"/>
    </source>
</evidence>
<dbReference type="PANTHER" id="PTHR12455:SF0">
    <property type="entry name" value="NUCLEOLAR COMPLEX PROTEIN 4 HOMOLOG"/>
    <property type="match status" value="1"/>
</dbReference>
<dbReference type="Proteomes" id="UP000274756">
    <property type="component" value="Unassembled WGS sequence"/>
</dbReference>
<reference evidence="4 5" key="1">
    <citation type="submission" date="2018-11" db="EMBL/GenBank/DDBJ databases">
        <authorList>
            <consortium name="Pathogen Informatics"/>
        </authorList>
    </citation>
    <scope>NUCLEOTIDE SEQUENCE [LARGE SCALE GENOMIC DNA]</scope>
</reference>
<accession>A0A3P7SQM0</accession>
<evidence type="ECO:0000313" key="5">
    <source>
        <dbReference type="Proteomes" id="UP000274756"/>
    </source>
</evidence>
<dbReference type="GO" id="GO:0032040">
    <property type="term" value="C:small-subunit processome"/>
    <property type="evidence" value="ECO:0007669"/>
    <property type="project" value="TreeGrafter"/>
</dbReference>
<proteinExistence type="inferred from homology"/>
<dbReference type="InterPro" id="IPR005612">
    <property type="entry name" value="CCAAT-binding_factor"/>
</dbReference>
<comment type="similarity">
    <text evidence="1">Belongs to the CBF/MAK21 family.</text>
</comment>
<protein>
    <recommendedName>
        <fullName evidence="3">CCAAT-binding factor domain-containing protein</fullName>
    </recommendedName>
</protein>
<dbReference type="GO" id="GO:0030692">
    <property type="term" value="C:Noc4p-Nop14p complex"/>
    <property type="evidence" value="ECO:0007669"/>
    <property type="project" value="TreeGrafter"/>
</dbReference>
<dbReference type="STRING" id="318479.A0A3P7SQM0"/>